<feature type="region of interest" description="Disordered" evidence="6">
    <location>
        <begin position="852"/>
        <end position="1090"/>
    </location>
</feature>
<dbReference type="PROSITE" id="PS50003">
    <property type="entry name" value="PH_DOMAIN"/>
    <property type="match status" value="1"/>
</dbReference>
<dbReference type="CDD" id="cd00201">
    <property type="entry name" value="WW"/>
    <property type="match status" value="1"/>
</dbReference>
<dbReference type="SMART" id="SM00456">
    <property type="entry name" value="WW"/>
    <property type="match status" value="2"/>
</dbReference>
<dbReference type="Ensembl" id="ENSDLAT00005046302.2">
    <property type="protein sequence ID" value="ENSDLAP00005043334.2"/>
    <property type="gene ID" value="ENSDLAG00005018292.2"/>
</dbReference>
<evidence type="ECO:0000256" key="2">
    <source>
        <dbReference type="ARBA" id="ARBA00022490"/>
    </source>
</evidence>
<evidence type="ECO:0000256" key="4">
    <source>
        <dbReference type="ARBA" id="ARBA00022737"/>
    </source>
</evidence>
<dbReference type="InterPro" id="IPR001849">
    <property type="entry name" value="PH_domain"/>
</dbReference>
<feature type="compositionally biased region" description="Pro residues" evidence="6">
    <location>
        <begin position="881"/>
        <end position="901"/>
    </location>
</feature>
<dbReference type="Proteomes" id="UP000694389">
    <property type="component" value="Unassembled WGS sequence"/>
</dbReference>
<dbReference type="SUPFAM" id="SSF50729">
    <property type="entry name" value="PH domain-like"/>
    <property type="match status" value="1"/>
</dbReference>
<feature type="compositionally biased region" description="Basic and acidic residues" evidence="6">
    <location>
        <begin position="328"/>
        <end position="352"/>
    </location>
</feature>
<feature type="compositionally biased region" description="Basic and acidic residues" evidence="6">
    <location>
        <begin position="951"/>
        <end position="965"/>
    </location>
</feature>
<evidence type="ECO:0000259" key="8">
    <source>
        <dbReference type="PROSITE" id="PS50020"/>
    </source>
</evidence>
<sequence>MAADLQPEWISCLPSSWSYGVTRDGRVFFINEEAKSTTWLHPVSGEAVITGHRKTPDLPTGWEEGYTFEGARCFINHNERKVTCKHPVSSLPSQDNCIFVINEQSASKVPANDKKERPLSTMSEASNYTGGSDYAANPSSPAGRPSRPSKKIHNFGKRSNSIRRNPSAPVIKRNWLYKQDSTGMKLWKKRWFVLSDLCLFYYRDEKEEGILGSILLPSFRISMLSVDDHINRKYAFKATHPNMRTYYFCTDTAKEMESWMKVMTDAALVHAEPVKRLDRLKVEQCGPQEINHVANHKPPLTQPEIQNNERNREVDRERTAAVPSTTAEEDRKQRDAERYGFQKEGAERERPLTKINSIKLQPAQAAAVKANLTLQQTPTEMDGTHRSPQVNGSGEQCPADGTGAPPQQSPTHEPERTLSRTSSMQQLEHWVRTQRGRTPDDDTRSITSYQTLPRNMPSHRVPYMPHYGDGYCSMPRNSMAQRDSICSMSPSLYDQALGPSSSDKRRSMRDDTMWQLFEWQQRQAYTRQPGVYSNMASPKTMINLSAHAAPSHSIPPSPSHGSLSMYGGYSPMRSYNMNNARSEVSSPIYRRDLSIDRRHRPQLNKYAYPPDRRSMPAGIPVQTITAQSLQGKTPEELTLLLIKLRRQQAELNSIREHTVAQLMQLNMDGDNPKNDILSHHLQRNLMYLDNQLSPEDYREHAYTCMPEEVDIDTKLSRLCEQDKLVRTHEDKLQQLYREKHTLETALLSASQEIEMGSDNPAAMQSVIQQRDLLQSGLLSTCRELSRVTTELERSWREYDKLEGDVTLAKNNLLEQLEALGSPQTEPPSQQHVRIQKELWSIQDVMEVLNKHKAQRNADGVNSYGPMTNFSKHRNEEEDSVPPRPPLPQSYEPNPPTVPPLPSHAGVRPSTLHRPEDRKANHRNGTHSGPDYRLYKSEPELTTVTEVDESNGEDRSDHPSDREHSGNKGMSYPVGIVPPRTKSPIPESSSIASYVTLRKSKKPDPRTERPRSAVEQQLCAVESSRPRMSVEEQLERIRRHQQGALREKKKGLSIRGGSQENTPSRSHSFTKGNHFPSMQSQMRRRDEVISSDIQELEASLRQQEVVREQETPAEEIARLKEASQVDHLNVDRELSVPDKVLIPERYVESDPEEALSPEQEADKQRKVDRIKALIAKNSMQNVLPSMALSPEEETEEEVTIQEKEKMINISYELAAEASKRSKLVAAQALASVKTYT</sequence>
<dbReference type="Gene3D" id="2.30.29.30">
    <property type="entry name" value="Pleckstrin-homology domain (PH domain)/Phosphotyrosine-binding domain (PTB)"/>
    <property type="match status" value="1"/>
</dbReference>
<keyword evidence="10" id="KW-1185">Reference proteome</keyword>
<feature type="compositionally biased region" description="Polar residues" evidence="6">
    <location>
        <begin position="1055"/>
        <end position="1080"/>
    </location>
</feature>
<feature type="region of interest" description="Disordered" evidence="6">
    <location>
        <begin position="292"/>
        <end position="355"/>
    </location>
</feature>
<keyword evidence="5" id="KW-0175">Coiled coil</keyword>
<feature type="region of interest" description="Disordered" evidence="6">
    <location>
        <begin position="1146"/>
        <end position="1165"/>
    </location>
</feature>
<accession>A0A8C4NS44</accession>
<dbReference type="Pfam" id="PF00169">
    <property type="entry name" value="PH"/>
    <property type="match status" value="1"/>
</dbReference>
<dbReference type="PROSITE" id="PS01159">
    <property type="entry name" value="WW_DOMAIN_1"/>
    <property type="match status" value="1"/>
</dbReference>
<gene>
    <name evidence="9" type="primary">LOC127352755</name>
</gene>
<dbReference type="PROSITE" id="PS50020">
    <property type="entry name" value="WW_DOMAIN_2"/>
    <property type="match status" value="2"/>
</dbReference>
<evidence type="ECO:0000256" key="5">
    <source>
        <dbReference type="SAM" id="Coils"/>
    </source>
</evidence>
<dbReference type="InterPro" id="IPR001202">
    <property type="entry name" value="WW_dom"/>
</dbReference>
<feature type="compositionally biased region" description="Basic and acidic residues" evidence="6">
    <location>
        <begin position="1001"/>
        <end position="1011"/>
    </location>
</feature>
<dbReference type="InterPro" id="IPR057971">
    <property type="entry name" value="PKHA4-7_TBCA"/>
</dbReference>
<keyword evidence="4" id="KW-0677">Repeat</keyword>
<dbReference type="InterPro" id="IPR011993">
    <property type="entry name" value="PH-like_dom_sf"/>
</dbReference>
<evidence type="ECO:0000313" key="10">
    <source>
        <dbReference type="Proteomes" id="UP000694389"/>
    </source>
</evidence>
<dbReference type="InterPro" id="IPR036020">
    <property type="entry name" value="WW_dom_sf"/>
</dbReference>
<feature type="coiled-coil region" evidence="5">
    <location>
        <begin position="725"/>
        <end position="752"/>
    </location>
</feature>
<evidence type="ECO:0000256" key="1">
    <source>
        <dbReference type="ARBA" id="ARBA00004496"/>
    </source>
</evidence>
<feature type="compositionally biased region" description="Basic residues" evidence="6">
    <location>
        <begin position="147"/>
        <end position="156"/>
    </location>
</feature>
<evidence type="ECO:0000256" key="3">
    <source>
        <dbReference type="ARBA" id="ARBA00022553"/>
    </source>
</evidence>
<dbReference type="FunFam" id="2.30.29.30:FF:000083">
    <property type="entry name" value="Pleckstrin homology domain-containing family A member 5"/>
    <property type="match status" value="1"/>
</dbReference>
<keyword evidence="2" id="KW-0963">Cytoplasm</keyword>
<feature type="domain" description="WW" evidence="8">
    <location>
        <begin position="11"/>
        <end position="44"/>
    </location>
</feature>
<feature type="compositionally biased region" description="Basic and acidic residues" evidence="6">
    <location>
        <begin position="307"/>
        <end position="319"/>
    </location>
</feature>
<evidence type="ECO:0000259" key="7">
    <source>
        <dbReference type="PROSITE" id="PS50003"/>
    </source>
</evidence>
<feature type="region of interest" description="Disordered" evidence="6">
    <location>
        <begin position="109"/>
        <end position="165"/>
    </location>
</feature>
<dbReference type="PANTHER" id="PTHR12752:SF3">
    <property type="entry name" value="PLECKSTRIN HOMOLOGY DOMAIN-CONTAINING FAMILY A MEMBER 5"/>
    <property type="match status" value="1"/>
</dbReference>
<dbReference type="Gene3D" id="2.20.70.10">
    <property type="match status" value="2"/>
</dbReference>
<dbReference type="Pfam" id="PF25541">
    <property type="entry name" value="TBCA_PH"/>
    <property type="match status" value="1"/>
</dbReference>
<name>A0A8C4NS44_DICLA</name>
<feature type="compositionally biased region" description="Basic residues" evidence="6">
    <location>
        <begin position="1036"/>
        <end position="1051"/>
    </location>
</feature>
<comment type="subcellular location">
    <subcellularLocation>
        <location evidence="1">Cytoplasm</location>
    </subcellularLocation>
</comment>
<dbReference type="FunFam" id="2.20.70.10:FF:000027">
    <property type="entry name" value="pleckstrin homology domain-containing family A member 5 isoform X1"/>
    <property type="match status" value="1"/>
</dbReference>
<dbReference type="SUPFAM" id="SSF51045">
    <property type="entry name" value="WW domain"/>
    <property type="match status" value="2"/>
</dbReference>
<dbReference type="GO" id="GO:0010314">
    <property type="term" value="F:phosphatidylinositol-5-phosphate binding"/>
    <property type="evidence" value="ECO:0007669"/>
    <property type="project" value="TreeGrafter"/>
</dbReference>
<dbReference type="AlphaFoldDB" id="A0A8C4NS44"/>
<feature type="domain" description="PH" evidence="7">
    <location>
        <begin position="169"/>
        <end position="268"/>
    </location>
</feature>
<keyword evidence="3" id="KW-0597">Phosphoprotein</keyword>
<dbReference type="GO" id="GO:0070273">
    <property type="term" value="F:phosphatidylinositol-4-phosphate binding"/>
    <property type="evidence" value="ECO:0007669"/>
    <property type="project" value="TreeGrafter"/>
</dbReference>
<dbReference type="GO" id="GO:0080025">
    <property type="term" value="F:phosphatidylinositol-3,5-bisphosphate binding"/>
    <property type="evidence" value="ECO:0007669"/>
    <property type="project" value="TreeGrafter"/>
</dbReference>
<dbReference type="SMART" id="SM00233">
    <property type="entry name" value="PH"/>
    <property type="match status" value="1"/>
</dbReference>
<feature type="compositionally biased region" description="Basic and acidic residues" evidence="6">
    <location>
        <begin position="1023"/>
        <end position="1035"/>
    </location>
</feature>
<dbReference type="CDD" id="cd13248">
    <property type="entry name" value="PH_PEPP1_2_3"/>
    <property type="match status" value="1"/>
</dbReference>
<reference evidence="9" key="2">
    <citation type="submission" date="2025-09" db="UniProtKB">
        <authorList>
            <consortium name="Ensembl"/>
        </authorList>
    </citation>
    <scope>IDENTIFICATION</scope>
</reference>
<feature type="region of interest" description="Disordered" evidence="6">
    <location>
        <begin position="376"/>
        <end position="426"/>
    </location>
</feature>
<dbReference type="GO" id="GO:0005829">
    <property type="term" value="C:cytosol"/>
    <property type="evidence" value="ECO:0007669"/>
    <property type="project" value="TreeGrafter"/>
</dbReference>
<dbReference type="GO" id="GO:0032266">
    <property type="term" value="F:phosphatidylinositol-3-phosphate binding"/>
    <property type="evidence" value="ECO:0007669"/>
    <property type="project" value="TreeGrafter"/>
</dbReference>
<evidence type="ECO:0000313" key="9">
    <source>
        <dbReference type="Ensembl" id="ENSDLAP00005043334.2"/>
    </source>
</evidence>
<protein>
    <submittedName>
        <fullName evidence="9">Pleckstrin homology domain containing A5</fullName>
    </submittedName>
</protein>
<feature type="domain" description="WW" evidence="8">
    <location>
        <begin position="56"/>
        <end position="89"/>
    </location>
</feature>
<evidence type="ECO:0000256" key="6">
    <source>
        <dbReference type="SAM" id="MobiDB-lite"/>
    </source>
</evidence>
<dbReference type="InterPro" id="IPR040392">
    <property type="entry name" value="PKHA4-7_PH"/>
</dbReference>
<feature type="compositionally biased region" description="Polar residues" evidence="6">
    <location>
        <begin position="120"/>
        <end position="130"/>
    </location>
</feature>
<dbReference type="GeneTree" id="ENSGT00940000155728"/>
<organism evidence="9 10">
    <name type="scientific">Dicentrarchus labrax</name>
    <name type="common">European seabass</name>
    <name type="synonym">Morone labrax</name>
    <dbReference type="NCBI Taxonomy" id="13489"/>
    <lineage>
        <taxon>Eukaryota</taxon>
        <taxon>Metazoa</taxon>
        <taxon>Chordata</taxon>
        <taxon>Craniata</taxon>
        <taxon>Vertebrata</taxon>
        <taxon>Euteleostomi</taxon>
        <taxon>Actinopterygii</taxon>
        <taxon>Neopterygii</taxon>
        <taxon>Teleostei</taxon>
        <taxon>Neoteleostei</taxon>
        <taxon>Acanthomorphata</taxon>
        <taxon>Eupercaria</taxon>
        <taxon>Moronidae</taxon>
        <taxon>Dicentrarchus</taxon>
    </lineage>
</organism>
<proteinExistence type="predicted"/>
<feature type="compositionally biased region" description="Low complexity" evidence="6">
    <location>
        <begin position="135"/>
        <end position="146"/>
    </location>
</feature>
<dbReference type="PANTHER" id="PTHR12752">
    <property type="entry name" value="PHOSPHOINOSITOL 3-PHOSPHATE-BINDING PROTEIN"/>
    <property type="match status" value="1"/>
</dbReference>
<reference evidence="9" key="1">
    <citation type="submission" date="2025-08" db="UniProtKB">
        <authorList>
            <consortium name="Ensembl"/>
        </authorList>
    </citation>
    <scope>IDENTIFICATION</scope>
</reference>